<dbReference type="Pfam" id="PF07883">
    <property type="entry name" value="Cupin_2"/>
    <property type="match status" value="1"/>
</dbReference>
<evidence type="ECO:0000313" key="4">
    <source>
        <dbReference type="Proteomes" id="UP000813385"/>
    </source>
</evidence>
<protein>
    <submittedName>
        <fullName evidence="3">Cupin domain-containing protein</fullName>
    </submittedName>
</protein>
<dbReference type="SUPFAM" id="SSF51182">
    <property type="entry name" value="RmlC-like cupins"/>
    <property type="match status" value="1"/>
</dbReference>
<dbReference type="InterPro" id="IPR013096">
    <property type="entry name" value="Cupin_2"/>
</dbReference>
<dbReference type="CDD" id="cd02223">
    <property type="entry name" value="cupin_Bh2720-like"/>
    <property type="match status" value="1"/>
</dbReference>
<organism evidence="3 4">
    <name type="scientific">Plectosphaerella cucumerina</name>
    <dbReference type="NCBI Taxonomy" id="40658"/>
    <lineage>
        <taxon>Eukaryota</taxon>
        <taxon>Fungi</taxon>
        <taxon>Dikarya</taxon>
        <taxon>Ascomycota</taxon>
        <taxon>Pezizomycotina</taxon>
        <taxon>Sordariomycetes</taxon>
        <taxon>Hypocreomycetidae</taxon>
        <taxon>Glomerellales</taxon>
        <taxon>Plectosphaerellaceae</taxon>
        <taxon>Plectosphaerella</taxon>
    </lineage>
</organism>
<accession>A0A8K0TR43</accession>
<keyword evidence="4" id="KW-1185">Reference proteome</keyword>
<sequence length="158" mass="17645">MNFKTPSTDPPAREMQFFPRMTSALPSKSDDYRRVLWTGLYSQLVIMSIPEGGVISEEAHSVDQALTFTSGTGLARVGGRDEEIHAGDMVIVPAGTQHQFFNTGPMPLMLYIVYSPAEHAATAIHTTKQQSDREEGQPPGWSRRTQDENQRRWLSNGH</sequence>
<dbReference type="PANTHER" id="PTHR43346">
    <property type="entry name" value="LIGAND BINDING DOMAIN PROTEIN, PUTATIVE (AFU_ORTHOLOGUE AFUA_6G14370)-RELATED"/>
    <property type="match status" value="1"/>
</dbReference>
<gene>
    <name evidence="3" type="ORF">B0T11DRAFT_324715</name>
</gene>
<proteinExistence type="predicted"/>
<evidence type="ECO:0000313" key="3">
    <source>
        <dbReference type="EMBL" id="KAH7376853.1"/>
    </source>
</evidence>
<dbReference type="InterPro" id="IPR052538">
    <property type="entry name" value="Flavonoid_dioxygenase-like"/>
</dbReference>
<dbReference type="AlphaFoldDB" id="A0A8K0TR43"/>
<reference evidence="3" key="1">
    <citation type="journal article" date="2021" name="Nat. Commun.">
        <title>Genetic determinants of endophytism in the Arabidopsis root mycobiome.</title>
        <authorList>
            <person name="Mesny F."/>
            <person name="Miyauchi S."/>
            <person name="Thiergart T."/>
            <person name="Pickel B."/>
            <person name="Atanasova L."/>
            <person name="Karlsson M."/>
            <person name="Huettel B."/>
            <person name="Barry K.W."/>
            <person name="Haridas S."/>
            <person name="Chen C."/>
            <person name="Bauer D."/>
            <person name="Andreopoulos W."/>
            <person name="Pangilinan J."/>
            <person name="LaButti K."/>
            <person name="Riley R."/>
            <person name="Lipzen A."/>
            <person name="Clum A."/>
            <person name="Drula E."/>
            <person name="Henrissat B."/>
            <person name="Kohler A."/>
            <person name="Grigoriev I.V."/>
            <person name="Martin F.M."/>
            <person name="Hacquard S."/>
        </authorList>
    </citation>
    <scope>NUCLEOTIDE SEQUENCE</scope>
    <source>
        <strain evidence="3">MPI-CAGE-AT-0016</strain>
    </source>
</reference>
<feature type="domain" description="Cupin type-2" evidence="2">
    <location>
        <begin position="46"/>
        <end position="114"/>
    </location>
</feature>
<feature type="region of interest" description="Disordered" evidence="1">
    <location>
        <begin position="126"/>
        <end position="158"/>
    </location>
</feature>
<name>A0A8K0TR43_9PEZI</name>
<dbReference type="EMBL" id="JAGPXD010000001">
    <property type="protein sequence ID" value="KAH7376853.1"/>
    <property type="molecule type" value="Genomic_DNA"/>
</dbReference>
<dbReference type="InterPro" id="IPR011051">
    <property type="entry name" value="RmlC_Cupin_sf"/>
</dbReference>
<evidence type="ECO:0000256" key="1">
    <source>
        <dbReference type="SAM" id="MobiDB-lite"/>
    </source>
</evidence>
<dbReference type="Gene3D" id="2.60.120.10">
    <property type="entry name" value="Jelly Rolls"/>
    <property type="match status" value="1"/>
</dbReference>
<dbReference type="Proteomes" id="UP000813385">
    <property type="component" value="Unassembled WGS sequence"/>
</dbReference>
<dbReference type="OrthoDB" id="1161823at2759"/>
<dbReference type="PANTHER" id="PTHR43346:SF1">
    <property type="entry name" value="QUERCETIN 2,3-DIOXYGENASE-RELATED"/>
    <property type="match status" value="1"/>
</dbReference>
<evidence type="ECO:0000259" key="2">
    <source>
        <dbReference type="Pfam" id="PF07883"/>
    </source>
</evidence>
<dbReference type="InterPro" id="IPR014710">
    <property type="entry name" value="RmlC-like_jellyroll"/>
</dbReference>
<comment type="caution">
    <text evidence="3">The sequence shown here is derived from an EMBL/GenBank/DDBJ whole genome shotgun (WGS) entry which is preliminary data.</text>
</comment>